<dbReference type="InterPro" id="IPR038673">
    <property type="entry name" value="OprB_sf"/>
</dbReference>
<gene>
    <name evidence="9" type="ORF">GA0061099_1006448</name>
</gene>
<dbReference type="PANTHER" id="PTHR34001:SF3">
    <property type="entry name" value="BLL7405 PROTEIN"/>
    <property type="match status" value="1"/>
</dbReference>
<evidence type="ECO:0000313" key="10">
    <source>
        <dbReference type="Proteomes" id="UP000183174"/>
    </source>
</evidence>
<dbReference type="PANTHER" id="PTHR34001">
    <property type="entry name" value="BLL7405 PROTEIN"/>
    <property type="match status" value="1"/>
</dbReference>
<evidence type="ECO:0000256" key="5">
    <source>
        <dbReference type="ARBA" id="ARBA00023237"/>
    </source>
</evidence>
<proteinExistence type="inferred from homology"/>
<dbReference type="GO" id="GO:0009279">
    <property type="term" value="C:cell outer membrane"/>
    <property type="evidence" value="ECO:0007669"/>
    <property type="project" value="UniProtKB-SubCell"/>
</dbReference>
<dbReference type="InterPro" id="IPR051692">
    <property type="entry name" value="OMP-like"/>
</dbReference>
<dbReference type="GO" id="GO:0008643">
    <property type="term" value="P:carbohydrate transport"/>
    <property type="evidence" value="ECO:0007669"/>
    <property type="project" value="InterPro"/>
</dbReference>
<keyword evidence="3" id="KW-0732">Signal</keyword>
<dbReference type="InterPro" id="IPR011250">
    <property type="entry name" value="OMP/PagP_B-barrel"/>
</dbReference>
<evidence type="ECO:0000313" key="9">
    <source>
        <dbReference type="EMBL" id="SCB41011.1"/>
    </source>
</evidence>
<dbReference type="SUPFAM" id="SSF56925">
    <property type="entry name" value="OMPA-like"/>
    <property type="match status" value="1"/>
</dbReference>
<dbReference type="EMBL" id="FMAE01000006">
    <property type="protein sequence ID" value="SCB41011.1"/>
    <property type="molecule type" value="Genomic_DNA"/>
</dbReference>
<evidence type="ECO:0000256" key="6">
    <source>
        <dbReference type="ARBA" id="ARBA00038306"/>
    </source>
</evidence>
<dbReference type="Pfam" id="PF13505">
    <property type="entry name" value="OMP_b-brl"/>
    <property type="match status" value="1"/>
</dbReference>
<dbReference type="AlphaFoldDB" id="A0A1C3WLZ3"/>
<comment type="similarity">
    <text evidence="6">Belongs to the Omp25/RopB family.</text>
</comment>
<dbReference type="InterPro" id="IPR027385">
    <property type="entry name" value="Beta-barrel_OMP"/>
</dbReference>
<dbReference type="Gene3D" id="2.40.160.180">
    <property type="entry name" value="Carbohydrate-selective porin OprB"/>
    <property type="match status" value="1"/>
</dbReference>
<feature type="domain" description="Outer membrane protein beta-barrel" evidence="8">
    <location>
        <begin position="54"/>
        <end position="247"/>
    </location>
</feature>
<dbReference type="Gene3D" id="2.40.160.20">
    <property type="match status" value="1"/>
</dbReference>
<dbReference type="InterPro" id="IPR007049">
    <property type="entry name" value="Carb-sel_porin_OprB"/>
</dbReference>
<reference evidence="9 10" key="1">
    <citation type="submission" date="2016-08" db="EMBL/GenBank/DDBJ databases">
        <authorList>
            <person name="Seilhamer J.J."/>
        </authorList>
    </citation>
    <scope>NUCLEOTIDE SEQUENCE [LARGE SCALE GENOMIC DNA]</scope>
    <source>
        <strain evidence="9 10">CCBAU 10071</strain>
    </source>
</reference>
<dbReference type="Pfam" id="PF04966">
    <property type="entry name" value="OprB"/>
    <property type="match status" value="1"/>
</dbReference>
<keyword evidence="5" id="KW-0998">Cell outer membrane</keyword>
<protein>
    <submittedName>
        <fullName evidence="9">High affinity Mn2+ porin</fullName>
    </submittedName>
</protein>
<dbReference type="Proteomes" id="UP000183174">
    <property type="component" value="Unassembled WGS sequence"/>
</dbReference>
<evidence type="ECO:0000256" key="1">
    <source>
        <dbReference type="ARBA" id="ARBA00004442"/>
    </source>
</evidence>
<sequence>MGHIRVCGGVRLRLRGHRHRCLRTAAAIATGVLAFPTAGRAADLPLKEPALRAVYDWTGLYIGAHAGYSRGSSRFALNDGTALGDSGVFSGMIGGVQAGYNYRLNSGWLVGVEGDFTFPNYITSNSIVSFLATPANTVTQQWDYAASVRGRVGYTSGPWLIYATGGFAWMGERYFDAPASGAEIPKILNTRPGWVAGAGLEYAFAPHWSARLEYLYSRFDGANVAFSTGAQYTSSSLDFQQVRLGLNRKLDWPGLPSYDPKSSLIDTESDRWEIHGQTTYLPQGYPSFPALYTGPNSLSPSRQAKATWSNSLFLNARLWDGGEVYYNPELLQGFGLNDTVGAAGFPNGEAQKSNFPYPHYNTSRLFVRQTFGFGGEQEELASGQLQLGQKVDVSRLTIQAGKFPVIDVFDGNAYAKDTRRDFMNWSIWAPGAFDYSADKVGLTYGVTAELNQKQWALRGGYFLMVSESNANHFDTRVGERGQYLLELETRFSLFGRPGKLRTIGWLDSANMGSFRETLDNPALNLDIAQTRRGRLKYGYVLNLEQAITDDVGLFGRWSWNDGKTETLAFTDIHRSLSGGVSIKGTTWGRPDDVIGVGGAINAISQDYREFLAAGGLGVLVGDGALNYRKERILETYYAYAVNKNITLTTDYQLIVNPAYNADRGPISVFSGRLHGEF</sequence>
<evidence type="ECO:0000256" key="7">
    <source>
        <dbReference type="RuleBase" id="RU363072"/>
    </source>
</evidence>
<evidence type="ECO:0000256" key="4">
    <source>
        <dbReference type="ARBA" id="ARBA00023136"/>
    </source>
</evidence>
<accession>A0A1C3WLZ3</accession>
<name>A0A1C3WLZ3_9BRAD</name>
<organism evidence="9 10">
    <name type="scientific">Bradyrhizobium yuanmingense</name>
    <dbReference type="NCBI Taxonomy" id="108015"/>
    <lineage>
        <taxon>Bacteria</taxon>
        <taxon>Pseudomonadati</taxon>
        <taxon>Pseudomonadota</taxon>
        <taxon>Alphaproteobacteria</taxon>
        <taxon>Hyphomicrobiales</taxon>
        <taxon>Nitrobacteraceae</taxon>
        <taxon>Bradyrhizobium</taxon>
    </lineage>
</organism>
<evidence type="ECO:0000256" key="2">
    <source>
        <dbReference type="ARBA" id="ARBA00008769"/>
    </source>
</evidence>
<keyword evidence="4" id="KW-0472">Membrane</keyword>
<evidence type="ECO:0000259" key="8">
    <source>
        <dbReference type="Pfam" id="PF13505"/>
    </source>
</evidence>
<evidence type="ECO:0000256" key="3">
    <source>
        <dbReference type="ARBA" id="ARBA00022729"/>
    </source>
</evidence>
<comment type="subcellular location">
    <subcellularLocation>
        <location evidence="1">Cell outer membrane</location>
    </subcellularLocation>
</comment>
<comment type="similarity">
    <text evidence="2 7">Belongs to the OprB family.</text>
</comment>
<dbReference type="GO" id="GO:0015288">
    <property type="term" value="F:porin activity"/>
    <property type="evidence" value="ECO:0007669"/>
    <property type="project" value="InterPro"/>
</dbReference>